<dbReference type="GO" id="GO:0003857">
    <property type="term" value="F:(3S)-3-hydroxyacyl-CoA dehydrogenase (NAD+) activity"/>
    <property type="evidence" value="ECO:0007669"/>
    <property type="project" value="UniProtKB-EC"/>
</dbReference>
<accession>A0AB39Q943</accession>
<dbReference type="Pfam" id="PF02737">
    <property type="entry name" value="3HCDH_N"/>
    <property type="match status" value="2"/>
</dbReference>
<dbReference type="EC" id="1.1.1.35" evidence="6"/>
<dbReference type="PANTHER" id="PTHR48075:SF9">
    <property type="entry name" value="3-HYDROXYBUTYRYL-COA DEHYDROGENASE"/>
    <property type="match status" value="1"/>
</dbReference>
<dbReference type="InterPro" id="IPR006176">
    <property type="entry name" value="3-OHacyl-CoA_DH_NAD-bd"/>
</dbReference>
<dbReference type="InterPro" id="IPR008927">
    <property type="entry name" value="6-PGluconate_DH-like_C_sf"/>
</dbReference>
<dbReference type="PANTHER" id="PTHR48075">
    <property type="entry name" value="3-HYDROXYACYL-COA DEHYDROGENASE FAMILY PROTEIN"/>
    <property type="match status" value="1"/>
</dbReference>
<dbReference type="InterPro" id="IPR013328">
    <property type="entry name" value="6PGD_dom2"/>
</dbReference>
<feature type="domain" description="3-hydroxyacyl-CoA dehydrogenase NAD binding" evidence="5">
    <location>
        <begin position="6"/>
        <end position="146"/>
    </location>
</feature>
<protein>
    <submittedName>
        <fullName evidence="6">3-hydroxyacyl-CoA dehydrogenase family protein</fullName>
        <ecNumber evidence="6">1.1.1.35</ecNumber>
    </submittedName>
</protein>
<dbReference type="SUPFAM" id="SSF48179">
    <property type="entry name" value="6-phosphogluconate dehydrogenase C-terminal domain-like"/>
    <property type="match status" value="2"/>
</dbReference>
<evidence type="ECO:0000256" key="3">
    <source>
        <dbReference type="ARBA" id="ARBA00023002"/>
    </source>
</evidence>
<dbReference type="EMBL" id="CP163439">
    <property type="protein sequence ID" value="XDQ39793.1"/>
    <property type="molecule type" value="Genomic_DNA"/>
</dbReference>
<feature type="domain" description="3-hydroxyacyl-CoA dehydrogenase NAD binding" evidence="5">
    <location>
        <begin position="288"/>
        <end position="465"/>
    </location>
</feature>
<dbReference type="FunFam" id="3.40.50.720:FF:000009">
    <property type="entry name" value="Fatty oxidation complex, alpha subunit"/>
    <property type="match status" value="1"/>
</dbReference>
<dbReference type="RefSeq" id="WP_369174505.1">
    <property type="nucleotide sequence ID" value="NZ_CP163439.1"/>
</dbReference>
<evidence type="ECO:0000259" key="5">
    <source>
        <dbReference type="Pfam" id="PF02737"/>
    </source>
</evidence>
<name>A0AB39Q943_9ACTN</name>
<feature type="domain" description="3-hydroxyacyl-CoA dehydrogenase C-terminal" evidence="4">
    <location>
        <begin position="178"/>
        <end position="263"/>
    </location>
</feature>
<dbReference type="InterPro" id="IPR006108">
    <property type="entry name" value="3HC_DH_C"/>
</dbReference>
<dbReference type="Gene3D" id="1.10.1040.10">
    <property type="entry name" value="N-(1-d-carboxylethyl)-l-norvaline Dehydrogenase, domain 2"/>
    <property type="match status" value="2"/>
</dbReference>
<evidence type="ECO:0000256" key="2">
    <source>
        <dbReference type="ARBA" id="ARBA00009463"/>
    </source>
</evidence>
<dbReference type="InterPro" id="IPR036291">
    <property type="entry name" value="NAD(P)-bd_dom_sf"/>
</dbReference>
<dbReference type="Pfam" id="PF00725">
    <property type="entry name" value="3HCDH"/>
    <property type="match status" value="2"/>
</dbReference>
<gene>
    <name evidence="6" type="ORF">AB5J49_44175</name>
</gene>
<dbReference type="GO" id="GO:0070403">
    <property type="term" value="F:NAD+ binding"/>
    <property type="evidence" value="ECO:0007669"/>
    <property type="project" value="InterPro"/>
</dbReference>
<comment type="pathway">
    <text evidence="1">Lipid metabolism; butanoate metabolism.</text>
</comment>
<evidence type="ECO:0000313" key="6">
    <source>
        <dbReference type="EMBL" id="XDQ39793.1"/>
    </source>
</evidence>
<dbReference type="Gene3D" id="3.40.50.720">
    <property type="entry name" value="NAD(P)-binding Rossmann-like Domain"/>
    <property type="match status" value="2"/>
</dbReference>
<organism evidence="6">
    <name type="scientific">Streptomyces sp. R28</name>
    <dbReference type="NCBI Taxonomy" id="3238628"/>
    <lineage>
        <taxon>Bacteria</taxon>
        <taxon>Bacillati</taxon>
        <taxon>Actinomycetota</taxon>
        <taxon>Actinomycetes</taxon>
        <taxon>Kitasatosporales</taxon>
        <taxon>Streptomycetaceae</taxon>
        <taxon>Streptomyces</taxon>
    </lineage>
</organism>
<dbReference type="GO" id="GO:0008691">
    <property type="term" value="F:3-hydroxybutyryl-CoA dehydrogenase activity"/>
    <property type="evidence" value="ECO:0007669"/>
    <property type="project" value="TreeGrafter"/>
</dbReference>
<dbReference type="GO" id="GO:0006635">
    <property type="term" value="P:fatty acid beta-oxidation"/>
    <property type="evidence" value="ECO:0007669"/>
    <property type="project" value="TreeGrafter"/>
</dbReference>
<dbReference type="SUPFAM" id="SSF51735">
    <property type="entry name" value="NAD(P)-binding Rossmann-fold domains"/>
    <property type="match status" value="2"/>
</dbReference>
<feature type="domain" description="3-hydroxyacyl-CoA dehydrogenase C-terminal" evidence="4">
    <location>
        <begin position="468"/>
        <end position="557"/>
    </location>
</feature>
<reference evidence="6" key="1">
    <citation type="submission" date="2024-07" db="EMBL/GenBank/DDBJ databases">
        <authorList>
            <person name="Yu S.T."/>
        </authorList>
    </citation>
    <scope>NUCLEOTIDE SEQUENCE</scope>
    <source>
        <strain evidence="6">R28</strain>
    </source>
</reference>
<proteinExistence type="inferred from homology"/>
<evidence type="ECO:0000256" key="1">
    <source>
        <dbReference type="ARBA" id="ARBA00005086"/>
    </source>
</evidence>
<dbReference type="AlphaFoldDB" id="A0AB39Q943"/>
<evidence type="ECO:0000259" key="4">
    <source>
        <dbReference type="Pfam" id="PF00725"/>
    </source>
</evidence>
<sequence>MTELVIGIVGLGSLGEGVARALLGNGTEVIGVDHDPAVVARVGDRLDGPLLTLGDSPLLTLGTEPADLKRADVVIEAVPEDRAAKEAVLRGLVELVEPGTVLLTTTSTLSVSELAIASGAPDRVVGLRYFLPPPEGGNAALVETAMAARRTSELARSVAALADTEVVPLGGRPSEVAAALVHTWLNRTVDLAAEGYADVEDIDTAMRLGCGLGQGPFEMLDLIGLDTVHTSLTALGVKPAALLDRLVAEGRLGRKTGHGFHRYDDAGARVRTGRVTAVTGTPRGITRAGVVGSGTMARGIAEVLAVAGIPTTLVARTADKAEAVRNAVAASLTRSVRKGRITEQDRLDILARVTTGTDYAGLADAGLVVEAVAEDMAVKPAVLRAIDAHLPPGAVIATTTSSLSVTEIAEHTGRPRDVIGLHFFNPAPVMRLVEVVRTRHTDPDVHATAHALVARLRKTAVDCTDRTGFIVNFLLFPYLNDAVRLLGRTDVTVAEIDAAVSTAYPYPMGPFTLLDTIGLDVSLAIMEMLSGSQGAPAEPLRQLVAVGHLGRKTRRGFRVAEPVE</sequence>
<keyword evidence="3 6" id="KW-0560">Oxidoreductase</keyword>
<comment type="similarity">
    <text evidence="2">Belongs to the 3-hydroxyacyl-CoA dehydrogenase family.</text>
</comment>